<reference evidence="2 3" key="1">
    <citation type="submission" date="2014-04" db="EMBL/GenBank/DDBJ databases">
        <authorList>
            <consortium name="DOE Joint Genome Institute"/>
            <person name="Kuo A."/>
            <person name="Gay G."/>
            <person name="Dore J."/>
            <person name="Kohler A."/>
            <person name="Nagy L.G."/>
            <person name="Floudas D."/>
            <person name="Copeland A."/>
            <person name="Barry K.W."/>
            <person name="Cichocki N."/>
            <person name="Veneault-Fourrey C."/>
            <person name="LaButti K."/>
            <person name="Lindquist E.A."/>
            <person name="Lipzen A."/>
            <person name="Lundell T."/>
            <person name="Morin E."/>
            <person name="Murat C."/>
            <person name="Sun H."/>
            <person name="Tunlid A."/>
            <person name="Henrissat B."/>
            <person name="Grigoriev I.V."/>
            <person name="Hibbett D.S."/>
            <person name="Martin F."/>
            <person name="Nordberg H.P."/>
            <person name="Cantor M.N."/>
            <person name="Hua S.X."/>
        </authorList>
    </citation>
    <scope>NUCLEOTIDE SEQUENCE [LARGE SCALE GENOMIC DNA]</scope>
    <source>
        <strain evidence="3">h7</strain>
    </source>
</reference>
<dbReference type="AlphaFoldDB" id="A0A0C3BVT1"/>
<evidence type="ECO:0000313" key="3">
    <source>
        <dbReference type="Proteomes" id="UP000053424"/>
    </source>
</evidence>
<evidence type="ECO:0000313" key="2">
    <source>
        <dbReference type="EMBL" id="KIM40730.1"/>
    </source>
</evidence>
<accession>A0A0C3BVT1</accession>
<dbReference type="Proteomes" id="UP000053424">
    <property type="component" value="Unassembled WGS sequence"/>
</dbReference>
<keyword evidence="3" id="KW-1185">Reference proteome</keyword>
<dbReference type="EMBL" id="KN831782">
    <property type="protein sequence ID" value="KIM40730.1"/>
    <property type="molecule type" value="Genomic_DNA"/>
</dbReference>
<feature type="region of interest" description="Disordered" evidence="1">
    <location>
        <begin position="1"/>
        <end position="36"/>
    </location>
</feature>
<gene>
    <name evidence="2" type="ORF">M413DRAFT_166895</name>
</gene>
<dbReference type="HOGENOM" id="CLU_2512875_0_0_1"/>
<feature type="compositionally biased region" description="Polar residues" evidence="1">
    <location>
        <begin position="26"/>
        <end position="35"/>
    </location>
</feature>
<evidence type="ECO:0000256" key="1">
    <source>
        <dbReference type="SAM" id="MobiDB-lite"/>
    </source>
</evidence>
<protein>
    <submittedName>
        <fullName evidence="2">Uncharacterized protein</fullName>
    </submittedName>
</protein>
<sequence length="85" mass="9495">MPQALIDHHAGANYRQLGKKPRQLESRTSPASNSKIGLRDRLHPLFKKVAQRKCSSTSVYLRCPESIPRDILNRVTSSASPTVAR</sequence>
<proteinExistence type="predicted"/>
<feature type="compositionally biased region" description="Basic and acidic residues" evidence="1">
    <location>
        <begin position="1"/>
        <end position="10"/>
    </location>
</feature>
<organism evidence="2 3">
    <name type="scientific">Hebeloma cylindrosporum</name>
    <dbReference type="NCBI Taxonomy" id="76867"/>
    <lineage>
        <taxon>Eukaryota</taxon>
        <taxon>Fungi</taxon>
        <taxon>Dikarya</taxon>
        <taxon>Basidiomycota</taxon>
        <taxon>Agaricomycotina</taxon>
        <taxon>Agaricomycetes</taxon>
        <taxon>Agaricomycetidae</taxon>
        <taxon>Agaricales</taxon>
        <taxon>Agaricineae</taxon>
        <taxon>Hymenogastraceae</taxon>
        <taxon>Hebeloma</taxon>
    </lineage>
</organism>
<reference evidence="3" key="2">
    <citation type="submission" date="2015-01" db="EMBL/GenBank/DDBJ databases">
        <title>Evolutionary Origins and Diversification of the Mycorrhizal Mutualists.</title>
        <authorList>
            <consortium name="DOE Joint Genome Institute"/>
            <consortium name="Mycorrhizal Genomics Consortium"/>
            <person name="Kohler A."/>
            <person name="Kuo A."/>
            <person name="Nagy L.G."/>
            <person name="Floudas D."/>
            <person name="Copeland A."/>
            <person name="Barry K.W."/>
            <person name="Cichocki N."/>
            <person name="Veneault-Fourrey C."/>
            <person name="LaButti K."/>
            <person name="Lindquist E.A."/>
            <person name="Lipzen A."/>
            <person name="Lundell T."/>
            <person name="Morin E."/>
            <person name="Murat C."/>
            <person name="Riley R."/>
            <person name="Ohm R."/>
            <person name="Sun H."/>
            <person name="Tunlid A."/>
            <person name="Henrissat B."/>
            <person name="Grigoriev I.V."/>
            <person name="Hibbett D.S."/>
            <person name="Martin F."/>
        </authorList>
    </citation>
    <scope>NUCLEOTIDE SEQUENCE [LARGE SCALE GENOMIC DNA]</scope>
    <source>
        <strain evidence="3">h7</strain>
    </source>
</reference>
<name>A0A0C3BVT1_HEBCY</name>